<dbReference type="Gene3D" id="3.90.1510.10">
    <property type="entry name" value="Glycerate kinase, domain 2"/>
    <property type="match status" value="2"/>
</dbReference>
<dbReference type="Pfam" id="PF02595">
    <property type="entry name" value="Gly_kinase"/>
    <property type="match status" value="2"/>
</dbReference>
<organism evidence="5 6">
    <name type="scientific">Nocardioides soli</name>
    <dbReference type="NCBI Taxonomy" id="1036020"/>
    <lineage>
        <taxon>Bacteria</taxon>
        <taxon>Bacillati</taxon>
        <taxon>Actinomycetota</taxon>
        <taxon>Actinomycetes</taxon>
        <taxon>Propionibacteriales</taxon>
        <taxon>Nocardioidaceae</taxon>
        <taxon>Nocardioides</taxon>
    </lineage>
</organism>
<dbReference type="InterPro" id="IPR004381">
    <property type="entry name" value="Glycerate_kinase"/>
</dbReference>
<keyword evidence="3 4" id="KW-0418">Kinase</keyword>
<proteinExistence type="inferred from homology"/>
<dbReference type="EMBL" id="JACHWR010000002">
    <property type="protein sequence ID" value="MBB3042889.1"/>
    <property type="molecule type" value="Genomic_DNA"/>
</dbReference>
<keyword evidence="2 4" id="KW-0808">Transferase</keyword>
<dbReference type="PANTHER" id="PTHR21599:SF0">
    <property type="entry name" value="GLYCERATE KINASE"/>
    <property type="match status" value="1"/>
</dbReference>
<dbReference type="RefSeq" id="WP_183592806.1">
    <property type="nucleotide sequence ID" value="NZ_JACHWR010000002.1"/>
</dbReference>
<protein>
    <submittedName>
        <fullName evidence="5">Glycerate kinase</fullName>
        <ecNumber evidence="5">2.7.1.31</ecNumber>
    </submittedName>
</protein>
<dbReference type="GO" id="GO:0031388">
    <property type="term" value="P:organic acid phosphorylation"/>
    <property type="evidence" value="ECO:0007669"/>
    <property type="project" value="UniProtKB-UniRule"/>
</dbReference>
<comment type="caution">
    <text evidence="5">The sequence shown here is derived from an EMBL/GenBank/DDBJ whole genome shotgun (WGS) entry which is preliminary data.</text>
</comment>
<evidence type="ECO:0000313" key="6">
    <source>
        <dbReference type="Proteomes" id="UP000589626"/>
    </source>
</evidence>
<evidence type="ECO:0000256" key="3">
    <source>
        <dbReference type="ARBA" id="ARBA00022777"/>
    </source>
</evidence>
<sequence length="341" mass="34621">MSTTDPGPRVLVAPDSFKGTMSAAVVADALAAGVREAGGETDVCPVADGGEGTLEALRASVPGTDVEHAVIAPDGRQVWASYLLSEDGRTAVVETASASGLHLIDPETVDAYAATSAGTGQLLTAAASSGVAEIVLGVGGSGFSDGGLGALAAIEAGGGLGRTRLVVLCDVVTTYQDAARVYGPQKGADPESVERLTERLDTVASSFPRDPREVARTGAAGGLAGALWAGHDAELVSGIDEVLRRVGFEDRLARADLVLTGEGRLDSQTAQGKVIDGVTRWARAAAVPVYAAVGQHRAEPAVLAGLGIADVREAGTPEQLRAAARDITRQHIAVSGSRTRK</sequence>
<evidence type="ECO:0000256" key="2">
    <source>
        <dbReference type="ARBA" id="ARBA00022679"/>
    </source>
</evidence>
<keyword evidence="6" id="KW-1185">Reference proteome</keyword>
<dbReference type="GO" id="GO:0008887">
    <property type="term" value="F:glycerate kinase activity"/>
    <property type="evidence" value="ECO:0007669"/>
    <property type="project" value="UniProtKB-UniRule"/>
</dbReference>
<dbReference type="InterPro" id="IPR018193">
    <property type="entry name" value="Glyc_kinase_flavodox-like_fold"/>
</dbReference>
<evidence type="ECO:0000256" key="1">
    <source>
        <dbReference type="ARBA" id="ARBA00006284"/>
    </source>
</evidence>
<evidence type="ECO:0000313" key="5">
    <source>
        <dbReference type="EMBL" id="MBB3042889.1"/>
    </source>
</evidence>
<accession>A0A7W4Z116</accession>
<comment type="similarity">
    <text evidence="1 4">Belongs to the glycerate kinase type-1 family.</text>
</comment>
<dbReference type="Gene3D" id="3.40.50.10350">
    <property type="entry name" value="Glycerate kinase, domain 1"/>
    <property type="match status" value="2"/>
</dbReference>
<dbReference type="SUPFAM" id="SSF110738">
    <property type="entry name" value="Glycerate kinase I"/>
    <property type="match status" value="1"/>
</dbReference>
<dbReference type="AlphaFoldDB" id="A0A7W4Z116"/>
<name>A0A7W4Z116_9ACTN</name>
<dbReference type="Proteomes" id="UP000589626">
    <property type="component" value="Unassembled WGS sequence"/>
</dbReference>
<dbReference type="InterPro" id="IPR036129">
    <property type="entry name" value="Glycerate_kinase_sf"/>
</dbReference>
<reference evidence="5 6" key="1">
    <citation type="submission" date="2020-08" db="EMBL/GenBank/DDBJ databases">
        <title>Sequencing the genomes of 1000 actinobacteria strains.</title>
        <authorList>
            <person name="Klenk H.-P."/>
        </authorList>
    </citation>
    <scope>NUCLEOTIDE SEQUENCE [LARGE SCALE GENOMIC DNA]</scope>
    <source>
        <strain evidence="5 6">DSM 105498</strain>
    </source>
</reference>
<dbReference type="InterPro" id="IPR018197">
    <property type="entry name" value="Glycerate_kinase_RE-like"/>
</dbReference>
<dbReference type="PIRSF" id="PIRSF006078">
    <property type="entry name" value="GlxK"/>
    <property type="match status" value="1"/>
</dbReference>
<gene>
    <name evidence="5" type="ORF">FHU40_002707</name>
</gene>
<evidence type="ECO:0000256" key="4">
    <source>
        <dbReference type="PIRNR" id="PIRNR006078"/>
    </source>
</evidence>
<dbReference type="PANTHER" id="PTHR21599">
    <property type="entry name" value="GLYCERATE KINASE"/>
    <property type="match status" value="1"/>
</dbReference>
<dbReference type="EC" id="2.7.1.31" evidence="5"/>